<dbReference type="InterPro" id="IPR010982">
    <property type="entry name" value="Lambda_DNA-bd_dom_sf"/>
</dbReference>
<sequence length="286" mass="32557">MYANKCWLSTDVVMEIMRVEMAIRLVEERARLGYSQVSFANQLDISREGLRLYETGQRSIGAEFLAKAAMLGVDVQYVLTGVESQNRKDVSKTLQDKALNNAPQPVITVSPQGTANVVQFAQDGSTVNIVSTQKHIVNTKAEVKPGEEHITEAQAVKLTALVAQVVELEERVKKKPASRQSVWGKLNSHCGVTRYRLIPVEKFEKAEKFLRQWIGRLNSQPMAAISDNHSWRINRYSYIKINTKGELDEWRQNYLWKNFKVTSLSELSDADLDKVYRAVASKRRRK</sequence>
<name>A0A5Y2LS98_SALER</name>
<dbReference type="AlphaFoldDB" id="A0A5Y2LS98"/>
<dbReference type="InterPro" id="IPR001387">
    <property type="entry name" value="Cro/C1-type_HTH"/>
</dbReference>
<dbReference type="CDD" id="cd00093">
    <property type="entry name" value="HTH_XRE"/>
    <property type="match status" value="1"/>
</dbReference>
<organism evidence="2">
    <name type="scientific">Salmonella enterica subsp. salamae</name>
    <dbReference type="NCBI Taxonomy" id="59202"/>
    <lineage>
        <taxon>Bacteria</taxon>
        <taxon>Pseudomonadati</taxon>
        <taxon>Pseudomonadota</taxon>
        <taxon>Gammaproteobacteria</taxon>
        <taxon>Enterobacterales</taxon>
        <taxon>Enterobacteriaceae</taxon>
        <taxon>Salmonella</taxon>
    </lineage>
</organism>
<dbReference type="PROSITE" id="PS50943">
    <property type="entry name" value="HTH_CROC1"/>
    <property type="match status" value="1"/>
</dbReference>
<protein>
    <submittedName>
        <fullName evidence="2">Transcriptional regulator</fullName>
    </submittedName>
</protein>
<proteinExistence type="predicted"/>
<evidence type="ECO:0000313" key="2">
    <source>
        <dbReference type="EMBL" id="ECE6361007.1"/>
    </source>
</evidence>
<dbReference type="Gene3D" id="1.10.260.40">
    <property type="entry name" value="lambda repressor-like DNA-binding domains"/>
    <property type="match status" value="1"/>
</dbReference>
<dbReference type="Proteomes" id="UP000839852">
    <property type="component" value="Unassembled WGS sequence"/>
</dbReference>
<accession>A0A5Y2LS98</accession>
<dbReference type="EMBL" id="AAIIOQ010000017">
    <property type="protein sequence ID" value="ECE6361007.1"/>
    <property type="molecule type" value="Genomic_DNA"/>
</dbReference>
<comment type="caution">
    <text evidence="2">The sequence shown here is derived from an EMBL/GenBank/DDBJ whole genome shotgun (WGS) entry which is preliminary data.</text>
</comment>
<dbReference type="SMART" id="SM00530">
    <property type="entry name" value="HTH_XRE"/>
    <property type="match status" value="1"/>
</dbReference>
<gene>
    <name evidence="2" type="ORF">DPA05_15210</name>
</gene>
<feature type="domain" description="HTH cro/C1-type" evidence="1">
    <location>
        <begin position="25"/>
        <end position="78"/>
    </location>
</feature>
<dbReference type="GO" id="GO:0003677">
    <property type="term" value="F:DNA binding"/>
    <property type="evidence" value="ECO:0007669"/>
    <property type="project" value="InterPro"/>
</dbReference>
<reference evidence="2" key="1">
    <citation type="submission" date="2018-06" db="EMBL/GenBank/DDBJ databases">
        <authorList>
            <person name="Ashton P.M."/>
            <person name="Dallman T."/>
            <person name="Nair S."/>
            <person name="De Pinna E."/>
            <person name="Peters T."/>
            <person name="Grant K."/>
        </authorList>
    </citation>
    <scope>NUCLEOTIDE SEQUENCE [LARGE SCALE GENOMIC DNA]</scope>
    <source>
        <strain evidence="2">319688</strain>
    </source>
</reference>
<evidence type="ECO:0000259" key="1">
    <source>
        <dbReference type="PROSITE" id="PS50943"/>
    </source>
</evidence>
<dbReference type="SUPFAM" id="SSF47413">
    <property type="entry name" value="lambda repressor-like DNA-binding domains"/>
    <property type="match status" value="1"/>
</dbReference>